<proteinExistence type="inferred from homology"/>
<keyword evidence="9" id="KW-0067">ATP-binding</keyword>
<keyword evidence="6" id="KW-0680">Restriction system</keyword>
<gene>
    <name evidence="12" type="ORF">CARN2_0957</name>
</gene>
<keyword evidence="8 12" id="KW-0378">Hydrolase</keyword>
<dbReference type="PANTHER" id="PTHR30195">
    <property type="entry name" value="TYPE I SITE-SPECIFIC DEOXYRIBONUCLEASE PROTEIN SUBUNIT M AND R"/>
    <property type="match status" value="1"/>
</dbReference>
<keyword evidence="10" id="KW-0238">DNA-binding</keyword>
<dbReference type="EMBL" id="CABM01000016">
    <property type="protein sequence ID" value="CBH95969.1"/>
    <property type="molecule type" value="Genomic_DNA"/>
</dbReference>
<reference evidence="12" key="1">
    <citation type="submission" date="2009-10" db="EMBL/GenBank/DDBJ databases">
        <title>Diversity of trophic interactions inside an arsenic-rich microbial ecosystem.</title>
        <authorList>
            <person name="Bertin P.N."/>
            <person name="Heinrich-Salmeron A."/>
            <person name="Pelletier E."/>
            <person name="Goulhen-Chollet F."/>
            <person name="Arsene-Ploetze F."/>
            <person name="Gallien S."/>
            <person name="Calteau A."/>
            <person name="Vallenet D."/>
            <person name="Casiot C."/>
            <person name="Chane-Woon-Ming B."/>
            <person name="Giloteaux L."/>
            <person name="Barakat M."/>
            <person name="Bonnefoy V."/>
            <person name="Bruneel O."/>
            <person name="Chandler M."/>
            <person name="Cleiss J."/>
            <person name="Duran R."/>
            <person name="Elbaz-Poulichet F."/>
            <person name="Fonknechten N."/>
            <person name="Lauga B."/>
            <person name="Mornico D."/>
            <person name="Ortet P."/>
            <person name="Schaeffer C."/>
            <person name="Siguier P."/>
            <person name="Alexander Thil Smith A."/>
            <person name="Van Dorsselaer A."/>
            <person name="Weissenbach J."/>
            <person name="Medigue C."/>
            <person name="Le Paslier D."/>
        </authorList>
    </citation>
    <scope>NUCLEOTIDE SEQUENCE</scope>
</reference>
<dbReference type="Gene3D" id="3.90.1570.50">
    <property type="match status" value="1"/>
</dbReference>
<evidence type="ECO:0000256" key="5">
    <source>
        <dbReference type="ARBA" id="ARBA00022741"/>
    </source>
</evidence>
<accession>E6PM17</accession>
<dbReference type="GO" id="GO:0009307">
    <property type="term" value="P:DNA restriction-modification system"/>
    <property type="evidence" value="ECO:0007669"/>
    <property type="project" value="UniProtKB-KW"/>
</dbReference>
<keyword evidence="7" id="KW-0255">Endonuclease</keyword>
<protein>
    <recommendedName>
        <fullName evidence="3">type I site-specific deoxyribonuclease</fullName>
        <ecNumber evidence="3">3.1.21.3</ecNumber>
    </recommendedName>
</protein>
<evidence type="ECO:0000256" key="2">
    <source>
        <dbReference type="ARBA" id="ARBA00008598"/>
    </source>
</evidence>
<dbReference type="PANTHER" id="PTHR30195:SF15">
    <property type="entry name" value="TYPE I RESTRICTION ENZYME HINDI ENDONUCLEASE SUBUNIT"/>
    <property type="match status" value="1"/>
</dbReference>
<evidence type="ECO:0000313" key="12">
    <source>
        <dbReference type="EMBL" id="CBH95969.1"/>
    </source>
</evidence>
<evidence type="ECO:0000259" key="11">
    <source>
        <dbReference type="Pfam" id="PF04313"/>
    </source>
</evidence>
<dbReference type="AlphaFoldDB" id="E6PM17"/>
<evidence type="ECO:0000256" key="3">
    <source>
        <dbReference type="ARBA" id="ARBA00012654"/>
    </source>
</evidence>
<dbReference type="InterPro" id="IPR007409">
    <property type="entry name" value="Restrct_endonuc_type1_HsdR_N"/>
</dbReference>
<evidence type="ECO:0000256" key="9">
    <source>
        <dbReference type="ARBA" id="ARBA00022840"/>
    </source>
</evidence>
<comment type="caution">
    <text evidence="12">The sequence shown here is derived from an EMBL/GenBank/DDBJ whole genome shotgun (WGS) entry which is preliminary data.</text>
</comment>
<dbReference type="GO" id="GO:0005524">
    <property type="term" value="F:ATP binding"/>
    <property type="evidence" value="ECO:0007669"/>
    <property type="project" value="UniProtKB-KW"/>
</dbReference>
<name>E6PM17_9ZZZZ</name>
<organism evidence="12">
    <name type="scientific">mine drainage metagenome</name>
    <dbReference type="NCBI Taxonomy" id="410659"/>
    <lineage>
        <taxon>unclassified sequences</taxon>
        <taxon>metagenomes</taxon>
        <taxon>ecological metagenomes</taxon>
    </lineage>
</organism>
<evidence type="ECO:0000256" key="1">
    <source>
        <dbReference type="ARBA" id="ARBA00000851"/>
    </source>
</evidence>
<evidence type="ECO:0000256" key="10">
    <source>
        <dbReference type="ARBA" id="ARBA00023125"/>
    </source>
</evidence>
<dbReference type="EC" id="3.1.21.3" evidence="3"/>
<dbReference type="Pfam" id="PF04313">
    <property type="entry name" value="HSDR_N"/>
    <property type="match status" value="1"/>
</dbReference>
<comment type="catalytic activity">
    <reaction evidence="1">
        <text>Endonucleolytic cleavage of DNA to give random double-stranded fragments with terminal 5'-phosphates, ATP is simultaneously hydrolyzed.</text>
        <dbReference type="EC" id="3.1.21.3"/>
    </reaction>
</comment>
<feature type="domain" description="Restriction endonuclease type I HsdR N-terminal" evidence="11">
    <location>
        <begin position="2"/>
        <end position="100"/>
    </location>
</feature>
<keyword evidence="5" id="KW-0547">Nucleotide-binding</keyword>
<evidence type="ECO:0000256" key="8">
    <source>
        <dbReference type="ARBA" id="ARBA00022801"/>
    </source>
</evidence>
<sequence length="136" mass="15370">MRLVDHADVQRNDWLAVNQFTVQGPRHTRRPDLVLFLNGLPLVVIELKNPGDENADIWGAFNQLQAYKDDISDLFTDNELLVITDGISARMGSLTADRERFMAWRTIDGHTTDPLGSMRELETLIHGAFDPALLLD</sequence>
<dbReference type="CDD" id="cd22332">
    <property type="entry name" value="HsdR_N"/>
    <property type="match status" value="1"/>
</dbReference>
<dbReference type="GO" id="GO:0003677">
    <property type="term" value="F:DNA binding"/>
    <property type="evidence" value="ECO:0007669"/>
    <property type="project" value="UniProtKB-KW"/>
</dbReference>
<keyword evidence="4" id="KW-0540">Nuclease</keyword>
<dbReference type="GO" id="GO:0009035">
    <property type="term" value="F:type I site-specific deoxyribonuclease activity"/>
    <property type="evidence" value="ECO:0007669"/>
    <property type="project" value="UniProtKB-EC"/>
</dbReference>
<evidence type="ECO:0000256" key="4">
    <source>
        <dbReference type="ARBA" id="ARBA00022722"/>
    </source>
</evidence>
<comment type="similarity">
    <text evidence="2">Belongs to the HsdR family.</text>
</comment>
<dbReference type="InterPro" id="IPR051268">
    <property type="entry name" value="Type-I_R_enzyme_R_subunit"/>
</dbReference>
<evidence type="ECO:0000256" key="6">
    <source>
        <dbReference type="ARBA" id="ARBA00022747"/>
    </source>
</evidence>
<evidence type="ECO:0000256" key="7">
    <source>
        <dbReference type="ARBA" id="ARBA00022759"/>
    </source>
</evidence>